<dbReference type="Proteomes" id="UP001500909">
    <property type="component" value="Unassembled WGS sequence"/>
</dbReference>
<protein>
    <recommendedName>
        <fullName evidence="4">XRE family transcriptional regulator</fullName>
    </recommendedName>
</protein>
<organism evidence="2 3">
    <name type="scientific">Streptomyces olivaceiscleroticus</name>
    <dbReference type="NCBI Taxonomy" id="68245"/>
    <lineage>
        <taxon>Bacteria</taxon>
        <taxon>Bacillati</taxon>
        <taxon>Actinomycetota</taxon>
        <taxon>Actinomycetes</taxon>
        <taxon>Kitasatosporales</taxon>
        <taxon>Streptomycetaceae</taxon>
        <taxon>Streptomyces</taxon>
    </lineage>
</organism>
<keyword evidence="1" id="KW-0472">Membrane</keyword>
<gene>
    <name evidence="2" type="ORF">GCM10010361_30450</name>
</gene>
<proteinExistence type="predicted"/>
<dbReference type="SUPFAM" id="SSF50370">
    <property type="entry name" value="Ricin B-like lectins"/>
    <property type="match status" value="1"/>
</dbReference>
<keyword evidence="1" id="KW-0812">Transmembrane</keyword>
<evidence type="ECO:0008006" key="4">
    <source>
        <dbReference type="Google" id="ProtNLM"/>
    </source>
</evidence>
<evidence type="ECO:0000313" key="3">
    <source>
        <dbReference type="Proteomes" id="UP001500909"/>
    </source>
</evidence>
<dbReference type="EMBL" id="BAAABY010000023">
    <property type="protein sequence ID" value="GAA0464407.1"/>
    <property type="molecule type" value="Genomic_DNA"/>
</dbReference>
<dbReference type="Gene3D" id="2.80.10.50">
    <property type="match status" value="1"/>
</dbReference>
<name>A0ABP3JU77_9ACTN</name>
<keyword evidence="3" id="KW-1185">Reference proteome</keyword>
<sequence>MRVLKERSGCTYRQLAERAESRGDSLARSTLSDVLRKDALPRPEFLTAFVRACDDDSRVTEWLDARSRVEARVHESVPGAQAARPPRRRLRLGARQLIALAWLPALAALAALGVWAVLSGSWADQSAGHGRRVEAVSRSPGEDAASAPRLPFLGPAGGWVRLRVTGSGGCLTEGRGPDASSGPAAVLGPCSRTSPRTYLQPVGDGLYYIQWHRPGRRADCLTATHGSDRVRWLRPRTDCGGDPSTQLFRFDPVGGSAPCGYRLRLSFSALCVGLSGERSPTSDRRVREESCTGASGQLFRIETLPRGLPS</sequence>
<comment type="caution">
    <text evidence="2">The sequence shown here is derived from an EMBL/GenBank/DDBJ whole genome shotgun (WGS) entry which is preliminary data.</text>
</comment>
<dbReference type="InterPro" id="IPR035992">
    <property type="entry name" value="Ricin_B-like_lectins"/>
</dbReference>
<accession>A0ABP3JU77</accession>
<keyword evidence="1" id="KW-1133">Transmembrane helix</keyword>
<feature type="transmembrane region" description="Helical" evidence="1">
    <location>
        <begin position="97"/>
        <end position="118"/>
    </location>
</feature>
<evidence type="ECO:0000313" key="2">
    <source>
        <dbReference type="EMBL" id="GAA0464407.1"/>
    </source>
</evidence>
<evidence type="ECO:0000256" key="1">
    <source>
        <dbReference type="SAM" id="Phobius"/>
    </source>
</evidence>
<dbReference type="CDD" id="cd00161">
    <property type="entry name" value="beta-trefoil_Ricin-like"/>
    <property type="match status" value="1"/>
</dbReference>
<reference evidence="3" key="1">
    <citation type="journal article" date="2019" name="Int. J. Syst. Evol. Microbiol.">
        <title>The Global Catalogue of Microorganisms (GCM) 10K type strain sequencing project: providing services to taxonomists for standard genome sequencing and annotation.</title>
        <authorList>
            <consortium name="The Broad Institute Genomics Platform"/>
            <consortium name="The Broad Institute Genome Sequencing Center for Infectious Disease"/>
            <person name="Wu L."/>
            <person name="Ma J."/>
        </authorList>
    </citation>
    <scope>NUCLEOTIDE SEQUENCE [LARGE SCALE GENOMIC DNA]</scope>
    <source>
        <strain evidence="3">JCM 4805</strain>
    </source>
</reference>